<dbReference type="PROSITE" id="PS01124">
    <property type="entry name" value="HTH_ARAC_FAMILY_2"/>
    <property type="match status" value="1"/>
</dbReference>
<accession>A0A0K1PW80</accession>
<dbReference type="PATRIC" id="fig|1391654.3.peg.4502"/>
<evidence type="ECO:0000313" key="5">
    <source>
        <dbReference type="EMBL" id="AKU97775.1"/>
    </source>
</evidence>
<dbReference type="PANTHER" id="PTHR47894:SF1">
    <property type="entry name" value="HTH-TYPE TRANSCRIPTIONAL REGULATOR VQSM"/>
    <property type="match status" value="1"/>
</dbReference>
<dbReference type="KEGG" id="llu:AKJ09_04439"/>
<reference evidence="5 6" key="1">
    <citation type="submission" date="2015-08" db="EMBL/GenBank/DDBJ databases">
        <authorList>
            <person name="Babu N.S."/>
            <person name="Beckwith C.J."/>
            <person name="Beseler K.G."/>
            <person name="Brison A."/>
            <person name="Carone J.V."/>
            <person name="Caskin T.P."/>
            <person name="Diamond M."/>
            <person name="Durham M.E."/>
            <person name="Foxe J.M."/>
            <person name="Go M."/>
            <person name="Henderson B.A."/>
            <person name="Jones I.B."/>
            <person name="McGettigan J.A."/>
            <person name="Micheletti S.J."/>
            <person name="Nasrallah M.E."/>
            <person name="Ortiz D."/>
            <person name="Piller C.R."/>
            <person name="Privatt S.R."/>
            <person name="Schneider S.L."/>
            <person name="Sharp S."/>
            <person name="Smith T.C."/>
            <person name="Stanton J.D."/>
            <person name="Ullery H.E."/>
            <person name="Wilson R.J."/>
            <person name="Serrano M.G."/>
            <person name="Buck G."/>
            <person name="Lee V."/>
            <person name="Wang Y."/>
            <person name="Carvalho R."/>
            <person name="Voegtly L."/>
            <person name="Shi R."/>
            <person name="Duckworth R."/>
            <person name="Johnson A."/>
            <person name="Loviza R."/>
            <person name="Walstead R."/>
            <person name="Shah Z."/>
            <person name="Kiflezghi M."/>
            <person name="Wade K."/>
            <person name="Ball S.L."/>
            <person name="Bradley K.W."/>
            <person name="Asai D.J."/>
            <person name="Bowman C.A."/>
            <person name="Russell D.A."/>
            <person name="Pope W.H."/>
            <person name="Jacobs-Sera D."/>
            <person name="Hendrix R.W."/>
            <person name="Hatfull G.F."/>
        </authorList>
    </citation>
    <scope>NUCLEOTIDE SEQUENCE [LARGE SCALE GENOMIC DNA]</scope>
    <source>
        <strain evidence="5 6">DSM 27648</strain>
    </source>
</reference>
<dbReference type="InterPro" id="IPR032687">
    <property type="entry name" value="AraC-type_N"/>
</dbReference>
<dbReference type="InterPro" id="IPR018060">
    <property type="entry name" value="HTH_AraC"/>
</dbReference>
<dbReference type="AlphaFoldDB" id="A0A0K1PW80"/>
<dbReference type="Pfam" id="PF12833">
    <property type="entry name" value="HTH_18"/>
    <property type="match status" value="1"/>
</dbReference>
<dbReference type="SUPFAM" id="SSF46689">
    <property type="entry name" value="Homeodomain-like"/>
    <property type="match status" value="1"/>
</dbReference>
<keyword evidence="6" id="KW-1185">Reference proteome</keyword>
<evidence type="ECO:0000313" key="6">
    <source>
        <dbReference type="Proteomes" id="UP000064967"/>
    </source>
</evidence>
<dbReference type="Pfam" id="PF12625">
    <property type="entry name" value="Arabinose_bd"/>
    <property type="match status" value="1"/>
</dbReference>
<dbReference type="STRING" id="1391654.AKJ09_04439"/>
<evidence type="ECO:0000256" key="1">
    <source>
        <dbReference type="ARBA" id="ARBA00023015"/>
    </source>
</evidence>
<dbReference type="InterPro" id="IPR009057">
    <property type="entry name" value="Homeodomain-like_sf"/>
</dbReference>
<keyword evidence="1" id="KW-0805">Transcription regulation</keyword>
<dbReference type="OrthoDB" id="9816010at2"/>
<dbReference type="SMART" id="SM00342">
    <property type="entry name" value="HTH_ARAC"/>
    <property type="match status" value="1"/>
</dbReference>
<dbReference type="GO" id="GO:0003700">
    <property type="term" value="F:DNA-binding transcription factor activity"/>
    <property type="evidence" value="ECO:0007669"/>
    <property type="project" value="InterPro"/>
</dbReference>
<evidence type="ECO:0000256" key="2">
    <source>
        <dbReference type="ARBA" id="ARBA00023125"/>
    </source>
</evidence>
<dbReference type="EMBL" id="CP012333">
    <property type="protein sequence ID" value="AKU97775.1"/>
    <property type="molecule type" value="Genomic_DNA"/>
</dbReference>
<organism evidence="5 6">
    <name type="scientific">Labilithrix luteola</name>
    <dbReference type="NCBI Taxonomy" id="1391654"/>
    <lineage>
        <taxon>Bacteria</taxon>
        <taxon>Pseudomonadati</taxon>
        <taxon>Myxococcota</taxon>
        <taxon>Polyangia</taxon>
        <taxon>Polyangiales</taxon>
        <taxon>Labilitrichaceae</taxon>
        <taxon>Labilithrix</taxon>
    </lineage>
</organism>
<dbReference type="GO" id="GO:0005829">
    <property type="term" value="C:cytosol"/>
    <property type="evidence" value="ECO:0007669"/>
    <property type="project" value="TreeGrafter"/>
</dbReference>
<evidence type="ECO:0000259" key="4">
    <source>
        <dbReference type="PROSITE" id="PS01124"/>
    </source>
</evidence>
<sequence length="326" mass="37003">MAFVRTIVLAYEKYGISPNHALAAAGITPAQLRRPDARIDAEQMETISAAAMQELDDEALGWFSRRLPWGTYGLLCRASRGSPNLRVALKRWCRHHALLTDDIELRLEEDERGARLAIRERRDLGEMREFCLLTSLRYVHGFACWLVDSQLPLEEVTFPFPPPPHASAYEFLFPGPSHFDQSVASMVFGPGYLDLPTKRDEPALDMMLKRALPLTVRQYRRDRLLVERVRAYLAEPSHQPATAEATASALHLSLRSLHRQLANEGASFQAIKDQVRFERAADLLRRTDIPIKQLVRTIGFTNEKSFARAFKDWSGKSPSSFRTSGE</sequence>
<dbReference type="Proteomes" id="UP000064967">
    <property type="component" value="Chromosome"/>
</dbReference>
<dbReference type="Gene3D" id="1.10.10.60">
    <property type="entry name" value="Homeodomain-like"/>
    <property type="match status" value="1"/>
</dbReference>
<feature type="domain" description="HTH araC/xylS-type" evidence="4">
    <location>
        <begin position="227"/>
        <end position="324"/>
    </location>
</feature>
<dbReference type="PANTHER" id="PTHR47894">
    <property type="entry name" value="HTH-TYPE TRANSCRIPTIONAL REGULATOR GADX"/>
    <property type="match status" value="1"/>
</dbReference>
<name>A0A0K1PW80_9BACT</name>
<proteinExistence type="predicted"/>
<keyword evidence="2" id="KW-0238">DNA-binding</keyword>
<protein>
    <submittedName>
        <fullName evidence="5">Transcriptional regulator, AraC family</fullName>
    </submittedName>
</protein>
<gene>
    <name evidence="5" type="ORF">AKJ09_04439</name>
</gene>
<keyword evidence="3" id="KW-0804">Transcription</keyword>
<dbReference type="GO" id="GO:0000976">
    <property type="term" value="F:transcription cis-regulatory region binding"/>
    <property type="evidence" value="ECO:0007669"/>
    <property type="project" value="TreeGrafter"/>
</dbReference>
<evidence type="ECO:0000256" key="3">
    <source>
        <dbReference type="ARBA" id="ARBA00023163"/>
    </source>
</evidence>